<proteinExistence type="predicted"/>
<sequence length="104" mass="11496">MWREGQCLAARRISSGCPPRNLQSCTAFAPRRIILLADHRSAPSIGPLPPLSSWMVVWTPRCTASHMATLARRKHKSRGPLATLTHMHANTAFQPLVPAHTTTH</sequence>
<evidence type="ECO:0000313" key="1">
    <source>
        <dbReference type="EMBL" id="MPC64783.1"/>
    </source>
</evidence>
<protein>
    <submittedName>
        <fullName evidence="1">Uncharacterized protein</fullName>
    </submittedName>
</protein>
<keyword evidence="2" id="KW-1185">Reference proteome</keyword>
<dbReference type="AlphaFoldDB" id="A0A5B7H3Z9"/>
<gene>
    <name evidence="1" type="ORF">E2C01_058905</name>
</gene>
<dbReference type="Proteomes" id="UP000324222">
    <property type="component" value="Unassembled WGS sequence"/>
</dbReference>
<comment type="caution">
    <text evidence="1">The sequence shown here is derived from an EMBL/GenBank/DDBJ whole genome shotgun (WGS) entry which is preliminary data.</text>
</comment>
<evidence type="ECO:0000313" key="2">
    <source>
        <dbReference type="Proteomes" id="UP000324222"/>
    </source>
</evidence>
<reference evidence="1 2" key="1">
    <citation type="submission" date="2019-05" db="EMBL/GenBank/DDBJ databases">
        <title>Another draft genome of Portunus trituberculatus and its Hox gene families provides insights of decapod evolution.</title>
        <authorList>
            <person name="Jeong J.-H."/>
            <person name="Song I."/>
            <person name="Kim S."/>
            <person name="Choi T."/>
            <person name="Kim D."/>
            <person name="Ryu S."/>
            <person name="Kim W."/>
        </authorList>
    </citation>
    <scope>NUCLEOTIDE SEQUENCE [LARGE SCALE GENOMIC DNA]</scope>
    <source>
        <tissue evidence="1">Muscle</tissue>
    </source>
</reference>
<name>A0A5B7H3Z9_PORTR</name>
<accession>A0A5B7H3Z9</accession>
<organism evidence="1 2">
    <name type="scientific">Portunus trituberculatus</name>
    <name type="common">Swimming crab</name>
    <name type="synonym">Neptunus trituberculatus</name>
    <dbReference type="NCBI Taxonomy" id="210409"/>
    <lineage>
        <taxon>Eukaryota</taxon>
        <taxon>Metazoa</taxon>
        <taxon>Ecdysozoa</taxon>
        <taxon>Arthropoda</taxon>
        <taxon>Crustacea</taxon>
        <taxon>Multicrustacea</taxon>
        <taxon>Malacostraca</taxon>
        <taxon>Eumalacostraca</taxon>
        <taxon>Eucarida</taxon>
        <taxon>Decapoda</taxon>
        <taxon>Pleocyemata</taxon>
        <taxon>Brachyura</taxon>
        <taxon>Eubrachyura</taxon>
        <taxon>Portunoidea</taxon>
        <taxon>Portunidae</taxon>
        <taxon>Portuninae</taxon>
        <taxon>Portunus</taxon>
    </lineage>
</organism>
<dbReference type="EMBL" id="VSRR010022572">
    <property type="protein sequence ID" value="MPC64783.1"/>
    <property type="molecule type" value="Genomic_DNA"/>
</dbReference>